<dbReference type="EMBL" id="HF951689">
    <property type="protein sequence ID" value="CCW36062.1"/>
    <property type="molecule type" value="Genomic_DNA"/>
</dbReference>
<name>S0EX84_CHTCT</name>
<dbReference type="PATRIC" id="fig|1303518.3.peg.2343"/>
<keyword evidence="1" id="KW-0812">Transmembrane</keyword>
<feature type="transmembrane region" description="Helical" evidence="1">
    <location>
        <begin position="203"/>
        <end position="227"/>
    </location>
</feature>
<gene>
    <name evidence="2" type="ORF">CCALI_02255</name>
</gene>
<feature type="transmembrane region" description="Helical" evidence="1">
    <location>
        <begin position="65"/>
        <end position="88"/>
    </location>
</feature>
<dbReference type="Proteomes" id="UP000014227">
    <property type="component" value="Chromosome I"/>
</dbReference>
<feature type="transmembrane region" description="Helical" evidence="1">
    <location>
        <begin position="273"/>
        <end position="293"/>
    </location>
</feature>
<feature type="transmembrane region" description="Helical" evidence="1">
    <location>
        <begin position="329"/>
        <end position="348"/>
    </location>
</feature>
<feature type="transmembrane region" description="Helical" evidence="1">
    <location>
        <begin position="100"/>
        <end position="122"/>
    </location>
</feature>
<feature type="transmembrane region" description="Helical" evidence="1">
    <location>
        <begin position="401"/>
        <end position="422"/>
    </location>
</feature>
<dbReference type="RefSeq" id="WP_016483582.1">
    <property type="nucleotide sequence ID" value="NC_021487.1"/>
</dbReference>
<evidence type="ECO:0000256" key="1">
    <source>
        <dbReference type="SAM" id="Phobius"/>
    </source>
</evidence>
<keyword evidence="3" id="KW-1185">Reference proteome</keyword>
<proteinExistence type="predicted"/>
<feature type="transmembrane region" description="Helical" evidence="1">
    <location>
        <begin position="434"/>
        <end position="454"/>
    </location>
</feature>
<sequence>MELFLFRSALGLCGIGVVASLLLSWPIFRWQSPRPHLPRRYLLAAVGLAILGELVSLTIHTPHTLAHGFSLGYLLGTIGALGGLWALYQTAVEEPSIPTSGAAVGATASTIPYFIALGVMAVPSLWMRNSLPDVHFGVAIGWFVSTFLTALGTEKEGAVGQRLWLQQITGLGFVLALLLLAVAGEYRSPSRFGASSIPVHWSAIGFALADATLCLLFVASLPFAGLGKLADRLRWLKELPAQAEATRLLRAMVGAALLMGACHLLSAKEMDHPPFTLLSAIGSFGTILVWWLLETGKLRSQNGAWAWAWQTGALSALLVLVGYMAAYQLLAGFGIGVMLMGSWLVIAVRIASTSVAEYPLRAKTLGQMLLIGLFAVQLGLYRLFLIRYSADLWHRDLADHYALFGFLVGVLAPPLVQGYLLSWTDFDRTKTLPLYHLFLTGLLTLLIPGLVLLIYGSKCAESLFFGLALTSLLPLFQPDDQQNGVYPTLYGLLPTLFSIATMLALLQWSQTVLPVANFAREEKIRIVLIAVGFLILATFAGKMGGYVDRRRQAKAATRS</sequence>
<dbReference type="KEGG" id="ccz:CCALI_02255"/>
<evidence type="ECO:0000313" key="3">
    <source>
        <dbReference type="Proteomes" id="UP000014227"/>
    </source>
</evidence>
<accession>S0EX84</accession>
<evidence type="ECO:0000313" key="2">
    <source>
        <dbReference type="EMBL" id="CCW36062.1"/>
    </source>
</evidence>
<reference evidence="3" key="1">
    <citation type="submission" date="2013-03" db="EMBL/GenBank/DDBJ databases">
        <title>Genome sequence of Chthonomonas calidirosea, the first sequenced genome from the Armatimonadetes phylum (formally candidate division OP10).</title>
        <authorList>
            <person name="Lee K.C.Y."/>
            <person name="Morgan X.C."/>
            <person name="Dunfield P.F."/>
            <person name="Tamas I."/>
            <person name="Houghton K.M."/>
            <person name="Vyssotski M."/>
            <person name="Ryan J.L.J."/>
            <person name="Lagutin K."/>
            <person name="McDonald I.R."/>
            <person name="Stott M.B."/>
        </authorList>
    </citation>
    <scope>NUCLEOTIDE SEQUENCE [LARGE SCALE GENOMIC DNA]</scope>
    <source>
        <strain evidence="3">DSM 23976 / ICMP 18418 / T49</strain>
    </source>
</reference>
<feature type="transmembrane region" description="Helical" evidence="1">
    <location>
        <begin position="6"/>
        <end position="28"/>
    </location>
</feature>
<feature type="transmembrane region" description="Helical" evidence="1">
    <location>
        <begin position="305"/>
        <end position="323"/>
    </location>
</feature>
<feature type="transmembrane region" description="Helical" evidence="1">
    <location>
        <begin position="163"/>
        <end position="183"/>
    </location>
</feature>
<protein>
    <submittedName>
        <fullName evidence="2">Uncharacterized protein</fullName>
    </submittedName>
</protein>
<feature type="transmembrane region" description="Helical" evidence="1">
    <location>
        <begin position="248"/>
        <end position="267"/>
    </location>
</feature>
<keyword evidence="1" id="KW-0472">Membrane</keyword>
<feature type="transmembrane region" description="Helical" evidence="1">
    <location>
        <begin position="369"/>
        <end position="389"/>
    </location>
</feature>
<feature type="transmembrane region" description="Helical" evidence="1">
    <location>
        <begin position="134"/>
        <end position="151"/>
    </location>
</feature>
<dbReference type="STRING" id="454171.CP488_01839"/>
<feature type="transmembrane region" description="Helical" evidence="1">
    <location>
        <begin position="526"/>
        <end position="544"/>
    </location>
</feature>
<dbReference type="HOGENOM" id="CLU_487209_0_0_0"/>
<keyword evidence="1" id="KW-1133">Transmembrane helix</keyword>
<dbReference type="AlphaFoldDB" id="S0EX84"/>
<feature type="transmembrane region" description="Helical" evidence="1">
    <location>
        <begin position="40"/>
        <end position="59"/>
    </location>
</feature>
<feature type="transmembrane region" description="Helical" evidence="1">
    <location>
        <begin position="488"/>
        <end position="506"/>
    </location>
</feature>
<organism evidence="2 3">
    <name type="scientific">Chthonomonas calidirosea (strain DSM 23976 / ICMP 18418 / T49)</name>
    <dbReference type="NCBI Taxonomy" id="1303518"/>
    <lineage>
        <taxon>Bacteria</taxon>
        <taxon>Bacillati</taxon>
        <taxon>Armatimonadota</taxon>
        <taxon>Chthonomonadia</taxon>
        <taxon>Chthonomonadales</taxon>
        <taxon>Chthonomonadaceae</taxon>
        <taxon>Chthonomonas</taxon>
    </lineage>
</organism>
<dbReference type="InParanoid" id="S0EX84"/>